<sequence length="195" mass="20975">MSGAHRPSRTPEVREPSTPCAQDACGSRGPAAASGRSGIMKPSHPTRRSSSGYFSNESDSVPSSPQQRTLTADALSQTVSPSAQTIEHALSRLQALEPSDRARPRQPGISGSSSRPADSARDMQAVQIGQAIRKHGDEFNQKFAQRAQARAAAQPPPWWPEGPQEPVVVICVGLLIFLFGRLLLSRPTSYRDPQV</sequence>
<keyword evidence="4" id="KW-1185">Reference proteome</keyword>
<keyword evidence="2" id="KW-0812">Transmembrane</keyword>
<feature type="region of interest" description="Disordered" evidence="1">
    <location>
        <begin position="1"/>
        <end position="122"/>
    </location>
</feature>
<feature type="compositionally biased region" description="Polar residues" evidence="1">
    <location>
        <begin position="48"/>
        <end position="85"/>
    </location>
</feature>
<dbReference type="Proteomes" id="UP001497482">
    <property type="component" value="Chromosome 13"/>
</dbReference>
<accession>A0AAV2JP02</accession>
<keyword evidence="2" id="KW-1133">Transmembrane helix</keyword>
<reference evidence="3 4" key="1">
    <citation type="submission" date="2024-04" db="EMBL/GenBank/DDBJ databases">
        <authorList>
            <person name="Waldvogel A.-M."/>
            <person name="Schoenle A."/>
        </authorList>
    </citation>
    <scope>NUCLEOTIDE SEQUENCE [LARGE SCALE GENOMIC DNA]</scope>
</reference>
<gene>
    <name evidence="3" type="ORF">KC01_LOCUS9173</name>
</gene>
<keyword evidence="2" id="KW-0472">Membrane</keyword>
<evidence type="ECO:0000256" key="1">
    <source>
        <dbReference type="SAM" id="MobiDB-lite"/>
    </source>
</evidence>
<feature type="transmembrane region" description="Helical" evidence="2">
    <location>
        <begin position="166"/>
        <end position="184"/>
    </location>
</feature>
<dbReference type="EMBL" id="OZ035835">
    <property type="protein sequence ID" value="CAL1577913.1"/>
    <property type="molecule type" value="Genomic_DNA"/>
</dbReference>
<organism evidence="3 4">
    <name type="scientific">Knipowitschia caucasica</name>
    <name type="common">Caucasian dwarf goby</name>
    <name type="synonym">Pomatoschistus caucasicus</name>
    <dbReference type="NCBI Taxonomy" id="637954"/>
    <lineage>
        <taxon>Eukaryota</taxon>
        <taxon>Metazoa</taxon>
        <taxon>Chordata</taxon>
        <taxon>Craniata</taxon>
        <taxon>Vertebrata</taxon>
        <taxon>Euteleostomi</taxon>
        <taxon>Actinopterygii</taxon>
        <taxon>Neopterygii</taxon>
        <taxon>Teleostei</taxon>
        <taxon>Neoteleostei</taxon>
        <taxon>Acanthomorphata</taxon>
        <taxon>Gobiaria</taxon>
        <taxon>Gobiiformes</taxon>
        <taxon>Gobioidei</taxon>
        <taxon>Gobiidae</taxon>
        <taxon>Gobiinae</taxon>
        <taxon>Knipowitschia</taxon>
    </lineage>
</organism>
<evidence type="ECO:0000313" key="4">
    <source>
        <dbReference type="Proteomes" id="UP001497482"/>
    </source>
</evidence>
<proteinExistence type="predicted"/>
<name>A0AAV2JP02_KNICA</name>
<protein>
    <submittedName>
        <fullName evidence="3">Uncharacterized protein</fullName>
    </submittedName>
</protein>
<evidence type="ECO:0000256" key="2">
    <source>
        <dbReference type="SAM" id="Phobius"/>
    </source>
</evidence>
<evidence type="ECO:0000313" key="3">
    <source>
        <dbReference type="EMBL" id="CAL1577913.1"/>
    </source>
</evidence>
<dbReference type="AlphaFoldDB" id="A0AAV2JP02"/>